<name>G2SNL1_LIGR2</name>
<dbReference type="Proteomes" id="UP000001279">
    <property type="component" value="Chromosome"/>
</dbReference>
<dbReference type="PATRIC" id="fig|1069534.5.peg.971"/>
<accession>G2SNL1</accession>
<dbReference type="AlphaFoldDB" id="G2SNL1"/>
<dbReference type="STRING" id="1069534.LRC_08930"/>
<organism evidence="1 2">
    <name type="scientific">Ligilactobacillus ruminis (strain ATCC 27782 / RF3)</name>
    <name type="common">Lactobacillus ruminis</name>
    <dbReference type="NCBI Taxonomy" id="1069534"/>
    <lineage>
        <taxon>Bacteria</taxon>
        <taxon>Bacillati</taxon>
        <taxon>Bacillota</taxon>
        <taxon>Bacilli</taxon>
        <taxon>Lactobacillales</taxon>
        <taxon>Lactobacillaceae</taxon>
        <taxon>Ligilactobacillus</taxon>
    </lineage>
</organism>
<dbReference type="HOGENOM" id="CLU_123812_1_0_9"/>
<gene>
    <name evidence="1" type="ordered locus">LRC_08930</name>
</gene>
<dbReference type="GeneID" id="29803141"/>
<dbReference type="InterPro" id="IPR038493">
    <property type="entry name" value="MqsR_sf"/>
</dbReference>
<dbReference type="RefSeq" id="WP_014073386.1">
    <property type="nucleotide sequence ID" value="NC_015975.1"/>
</dbReference>
<evidence type="ECO:0000313" key="1">
    <source>
        <dbReference type="EMBL" id="AEN78174.1"/>
    </source>
</evidence>
<sequence length="123" mass="14938">MIFDAYLCKVKDAIKKDNYQIANNSRRKDNKKLFWDYIIDEKMAKEILLELTAYDFSEILQNEHRGYKNEFLYVFGKDVRLLERFGSDEKLVHLYIKFNRLDDGYVVVISLHEQKYPISYYFK</sequence>
<dbReference type="Gene3D" id="3.30.2310.40">
    <property type="match status" value="1"/>
</dbReference>
<evidence type="ECO:0000313" key="2">
    <source>
        <dbReference type="Proteomes" id="UP000001279"/>
    </source>
</evidence>
<dbReference type="KEGG" id="lrm:LRC_08930"/>
<proteinExistence type="predicted"/>
<keyword evidence="2" id="KW-1185">Reference proteome</keyword>
<dbReference type="eggNOG" id="ENOG5032RDG">
    <property type="taxonomic scope" value="Bacteria"/>
</dbReference>
<protein>
    <submittedName>
        <fullName evidence="1">Uncharacterized protein</fullName>
    </submittedName>
</protein>
<dbReference type="EMBL" id="CP003032">
    <property type="protein sequence ID" value="AEN78174.1"/>
    <property type="molecule type" value="Genomic_DNA"/>
</dbReference>
<reference evidence="1 2" key="1">
    <citation type="journal article" date="2011" name="Microb. Cell Fact.">
        <title>Genome sequences and comparative genomics of two Lactobacillus ruminis strains from the bovine and human intestinal tracts.</title>
        <authorList>
            <person name="Forde B.M."/>
            <person name="Neville B.A."/>
            <person name="O'Donnell M.M."/>
            <person name="Riboulet-Bisson E."/>
            <person name="Claesson M.J."/>
            <person name="Coghlan A."/>
            <person name="Ross R.P."/>
            <person name="O'Toole P.W."/>
        </authorList>
    </citation>
    <scope>NUCLEOTIDE SEQUENCE [LARGE SCALE GENOMIC DNA]</scope>
    <source>
        <strain evidence="2">ATCC 27782 / RF3</strain>
    </source>
</reference>